<evidence type="ECO:0000313" key="2">
    <source>
        <dbReference type="Proteomes" id="UP000092819"/>
    </source>
</evidence>
<evidence type="ECO:0000313" key="1">
    <source>
        <dbReference type="EMBL" id="SBT15292.1"/>
    </source>
</evidence>
<protein>
    <submittedName>
        <fullName evidence="1">Uncharacterized protein</fullName>
    </submittedName>
</protein>
<organism evidence="1 2">
    <name type="scientific">Vibrio celticus</name>
    <dbReference type="NCBI Taxonomy" id="446372"/>
    <lineage>
        <taxon>Bacteria</taxon>
        <taxon>Pseudomonadati</taxon>
        <taxon>Pseudomonadota</taxon>
        <taxon>Gammaproteobacteria</taxon>
        <taxon>Vibrionales</taxon>
        <taxon>Vibrionaceae</taxon>
        <taxon>Vibrio</taxon>
    </lineage>
</organism>
<name>A0A1C3JJN4_9VIBR</name>
<reference evidence="2" key="1">
    <citation type="submission" date="2016-06" db="EMBL/GenBank/DDBJ databases">
        <authorList>
            <person name="Rodrigo-Torres L."/>
            <person name="Arahal D.R."/>
        </authorList>
    </citation>
    <scope>NUCLEOTIDE SEQUENCE [LARGE SCALE GENOMIC DNA]</scope>
    <source>
        <strain evidence="2">CECT 7224</strain>
    </source>
</reference>
<accession>A0A1C3JJN4</accession>
<proteinExistence type="predicted"/>
<keyword evidence="2" id="KW-1185">Reference proteome</keyword>
<dbReference type="AlphaFoldDB" id="A0A1C3JJN4"/>
<dbReference type="EMBL" id="FLQZ01000116">
    <property type="protein sequence ID" value="SBT15292.1"/>
    <property type="molecule type" value="Genomic_DNA"/>
</dbReference>
<gene>
    <name evidence="1" type="ORF">VCE7224_04079</name>
</gene>
<dbReference type="Proteomes" id="UP000092819">
    <property type="component" value="Unassembled WGS sequence"/>
</dbReference>
<sequence length="29" mass="2944">MIPFIGSNLGAAGVLKLCDSNIIVVVQNG</sequence>